<reference evidence="2 3" key="1">
    <citation type="submission" date="2019-12" db="EMBL/GenBank/DDBJ databases">
        <title>Genomic-based taxomic classification of the family Erythrobacteraceae.</title>
        <authorList>
            <person name="Xu L."/>
        </authorList>
    </citation>
    <scope>NUCLEOTIDE SEQUENCE [LARGE SCALE GENOMIC DNA]</scope>
    <source>
        <strain evidence="2 3">RC4-10-4</strain>
    </source>
</reference>
<feature type="signal peptide" evidence="1">
    <location>
        <begin position="1"/>
        <end position="19"/>
    </location>
</feature>
<dbReference type="SMART" id="SM00935">
    <property type="entry name" value="OmpH"/>
    <property type="match status" value="1"/>
</dbReference>
<dbReference type="AlphaFoldDB" id="A0A844ZXR6"/>
<keyword evidence="1" id="KW-0732">Signal</keyword>
<protein>
    <submittedName>
        <fullName evidence="2">OmpH family outer membrane protein</fullName>
    </submittedName>
</protein>
<dbReference type="InterPro" id="IPR005632">
    <property type="entry name" value="Chaperone_Skp"/>
</dbReference>
<evidence type="ECO:0000313" key="3">
    <source>
        <dbReference type="Proteomes" id="UP000460626"/>
    </source>
</evidence>
<dbReference type="RefSeq" id="WP_131452237.1">
    <property type="nucleotide sequence ID" value="NZ_BMJK01000001.1"/>
</dbReference>
<dbReference type="Proteomes" id="UP000460626">
    <property type="component" value="Unassembled WGS sequence"/>
</dbReference>
<dbReference type="OrthoDB" id="7427936at2"/>
<name>A0A844ZXR6_9SPHN</name>
<dbReference type="Pfam" id="PF03938">
    <property type="entry name" value="OmpH"/>
    <property type="match status" value="1"/>
</dbReference>
<evidence type="ECO:0000256" key="1">
    <source>
        <dbReference type="SAM" id="SignalP"/>
    </source>
</evidence>
<gene>
    <name evidence="2" type="ORF">GRI62_04745</name>
</gene>
<dbReference type="GO" id="GO:0051082">
    <property type="term" value="F:unfolded protein binding"/>
    <property type="evidence" value="ECO:0007669"/>
    <property type="project" value="InterPro"/>
</dbReference>
<organism evidence="2 3">
    <name type="scientific">Aurantiacibacter arachoides</name>
    <dbReference type="NCBI Taxonomy" id="1850444"/>
    <lineage>
        <taxon>Bacteria</taxon>
        <taxon>Pseudomonadati</taxon>
        <taxon>Pseudomonadota</taxon>
        <taxon>Alphaproteobacteria</taxon>
        <taxon>Sphingomonadales</taxon>
        <taxon>Erythrobacteraceae</taxon>
        <taxon>Aurantiacibacter</taxon>
    </lineage>
</organism>
<evidence type="ECO:0000313" key="2">
    <source>
        <dbReference type="EMBL" id="MXO92913.1"/>
    </source>
</evidence>
<accession>A0A844ZXR6</accession>
<dbReference type="InterPro" id="IPR024930">
    <property type="entry name" value="Skp_dom_sf"/>
</dbReference>
<comment type="caution">
    <text evidence="2">The sequence shown here is derived from an EMBL/GenBank/DDBJ whole genome shotgun (WGS) entry which is preliminary data.</text>
</comment>
<dbReference type="EMBL" id="WTYH01000001">
    <property type="protein sequence ID" value="MXO92913.1"/>
    <property type="molecule type" value="Genomic_DNA"/>
</dbReference>
<sequence length="231" mass="24501">MIIKTKAAFAVVFAAGALAATTVAVPAAAQVNGMGTVDLPSVVAGTQAFQTAYQQIATQYQAQRTTIQQRQQQRQQLIQTFDTNGDGQISDAEGAVAQDPNNATVRQVQAIDQELQSLQQPIDLARLYVVTQIAQQYSAAVQQVISERNIQFLIQPEALAYAPDAANVTPLVTAALNTRVPSVTVTPPADFQPSEAGVQLFQQIQQLLVMAAMQQQAAGAQQQAPAAASGR</sequence>
<keyword evidence="3" id="KW-1185">Reference proteome</keyword>
<dbReference type="SUPFAM" id="SSF111384">
    <property type="entry name" value="OmpH-like"/>
    <property type="match status" value="1"/>
</dbReference>
<feature type="chain" id="PRO_5032445187" evidence="1">
    <location>
        <begin position="20"/>
        <end position="231"/>
    </location>
</feature>
<dbReference type="Gene3D" id="3.30.910.20">
    <property type="entry name" value="Skp domain"/>
    <property type="match status" value="1"/>
</dbReference>
<proteinExistence type="predicted"/>